<comment type="caution">
    <text evidence="2">The sequence shown here is derived from an EMBL/GenBank/DDBJ whole genome shotgun (WGS) entry which is preliminary data.</text>
</comment>
<organism evidence="2">
    <name type="scientific">marine sediment metagenome</name>
    <dbReference type="NCBI Taxonomy" id="412755"/>
    <lineage>
        <taxon>unclassified sequences</taxon>
        <taxon>metagenomes</taxon>
        <taxon>ecological metagenomes</taxon>
    </lineage>
</organism>
<accession>X1FWI5</accession>
<gene>
    <name evidence="2" type="ORF">S03H2_33695</name>
</gene>
<dbReference type="AlphaFoldDB" id="X1FWI5"/>
<feature type="region of interest" description="Disordered" evidence="1">
    <location>
        <begin position="1"/>
        <end position="27"/>
    </location>
</feature>
<sequence length="52" mass="5919">MFEYVDPEINESKKLNPQQFKSKTATASSKLKGKVRVKQAATKFSLDDERLS</sequence>
<evidence type="ECO:0000313" key="2">
    <source>
        <dbReference type="EMBL" id="GAH49966.1"/>
    </source>
</evidence>
<dbReference type="EMBL" id="BARU01020524">
    <property type="protein sequence ID" value="GAH49966.1"/>
    <property type="molecule type" value="Genomic_DNA"/>
</dbReference>
<evidence type="ECO:0000256" key="1">
    <source>
        <dbReference type="SAM" id="MobiDB-lite"/>
    </source>
</evidence>
<protein>
    <submittedName>
        <fullName evidence="2">Uncharacterized protein</fullName>
    </submittedName>
</protein>
<name>X1FWI5_9ZZZZ</name>
<reference evidence="2" key="1">
    <citation type="journal article" date="2014" name="Front. Microbiol.">
        <title>High frequency of phylogenetically diverse reductive dehalogenase-homologous genes in deep subseafloor sedimentary metagenomes.</title>
        <authorList>
            <person name="Kawai M."/>
            <person name="Futagami T."/>
            <person name="Toyoda A."/>
            <person name="Takaki Y."/>
            <person name="Nishi S."/>
            <person name="Hori S."/>
            <person name="Arai W."/>
            <person name="Tsubouchi T."/>
            <person name="Morono Y."/>
            <person name="Uchiyama I."/>
            <person name="Ito T."/>
            <person name="Fujiyama A."/>
            <person name="Inagaki F."/>
            <person name="Takami H."/>
        </authorList>
    </citation>
    <scope>NUCLEOTIDE SEQUENCE</scope>
    <source>
        <strain evidence="2">Expedition CK06-06</strain>
    </source>
</reference>
<proteinExistence type="predicted"/>